<name>A0A5K0U9T7_9VIRU</name>
<proteinExistence type="predicted"/>
<dbReference type="Proteomes" id="UP000594342">
    <property type="component" value="Unassembled WGS sequence"/>
</dbReference>
<comment type="caution">
    <text evidence="1">The sequence shown here is derived from an EMBL/GenBank/DDBJ whole genome shotgun (WGS) entry which is preliminary data.</text>
</comment>
<sequence length="223" mass="26239">MTTENITHKDVYNQLKAIFDGCDTILDALPFGNYYIDKYPHMKSMIVSYMNGRSYRDVVDIKTKQSMMRDTDAIGTRDEALIFMAKQTDKTTDDVYKKTLERLASRKNYRKREVKVREPVKYISKKCPHCSHVLNMPENTQYVICGYHNTSQGYDWNGCGRDWCFQCGKMLCKRWETNSLCLQMNRHHDEECCSKHARETGRKYPDDYCQCNNINLLSTLIRT</sequence>
<gene>
    <name evidence="1" type="ORF">YASMINEVIRUS_329</name>
</gene>
<keyword evidence="2" id="KW-1185">Reference proteome</keyword>
<dbReference type="EMBL" id="UPSH01000001">
    <property type="protein sequence ID" value="VBB17866.1"/>
    <property type="molecule type" value="Genomic_DNA"/>
</dbReference>
<evidence type="ECO:0000313" key="1">
    <source>
        <dbReference type="EMBL" id="VBB17866.1"/>
    </source>
</evidence>
<evidence type="ECO:0000313" key="2">
    <source>
        <dbReference type="Proteomes" id="UP000594342"/>
    </source>
</evidence>
<accession>A0A5K0U9T7</accession>
<reference evidence="1 2" key="1">
    <citation type="submission" date="2018-10" db="EMBL/GenBank/DDBJ databases">
        <authorList>
            <consortium name="IHU Genomes"/>
        </authorList>
    </citation>
    <scope>NUCLEOTIDE SEQUENCE [LARGE SCALE GENOMIC DNA]</scope>
    <source>
        <strain evidence="1 2">A1</strain>
    </source>
</reference>
<organism evidence="1 2">
    <name type="scientific">Yasminevirus sp. GU-2018</name>
    <dbReference type="NCBI Taxonomy" id="2420051"/>
    <lineage>
        <taxon>Viruses</taxon>
        <taxon>Varidnaviria</taxon>
        <taxon>Bamfordvirae</taxon>
        <taxon>Nucleocytoviricota</taxon>
        <taxon>Megaviricetes</taxon>
        <taxon>Imitervirales</taxon>
        <taxon>Mimiviridae</taxon>
        <taxon>Klosneuvirinae</taxon>
        <taxon>Yasminevirus</taxon>
        <taxon>Yasminevirus saudimassiliense</taxon>
    </lineage>
</organism>
<protein>
    <submittedName>
        <fullName evidence="1">Uncharacterized protein</fullName>
    </submittedName>
</protein>